<feature type="compositionally biased region" description="Basic residues" evidence="3">
    <location>
        <begin position="242"/>
        <end position="255"/>
    </location>
</feature>
<feature type="compositionally biased region" description="Basic and acidic residues" evidence="3">
    <location>
        <begin position="231"/>
        <end position="240"/>
    </location>
</feature>
<keyword evidence="2" id="KW-0560">Oxidoreductase</keyword>
<comment type="similarity">
    <text evidence="1">Belongs to the flavin monoamine oxidase family.</text>
</comment>
<dbReference type="Pfam" id="PF13450">
    <property type="entry name" value="NAD_binding_8"/>
    <property type="match status" value="1"/>
</dbReference>
<gene>
    <name evidence="5" type="ORF">THAOC_29326</name>
</gene>
<dbReference type="InterPro" id="IPR036188">
    <property type="entry name" value="FAD/NAD-bd_sf"/>
</dbReference>
<feature type="region of interest" description="Disordered" evidence="3">
    <location>
        <begin position="1"/>
        <end position="115"/>
    </location>
</feature>
<feature type="compositionally biased region" description="Basic and acidic residues" evidence="3">
    <location>
        <begin position="1"/>
        <end position="16"/>
    </location>
</feature>
<dbReference type="eggNOG" id="KOG0029">
    <property type="taxonomic scope" value="Eukaryota"/>
</dbReference>
<feature type="region of interest" description="Disordered" evidence="3">
    <location>
        <begin position="205"/>
        <end position="273"/>
    </location>
</feature>
<feature type="domain" description="Amine oxidase" evidence="4">
    <location>
        <begin position="580"/>
        <end position="840"/>
    </location>
</feature>
<evidence type="ECO:0000256" key="3">
    <source>
        <dbReference type="SAM" id="MobiDB-lite"/>
    </source>
</evidence>
<feature type="compositionally biased region" description="Basic and acidic residues" evidence="3">
    <location>
        <begin position="69"/>
        <end position="80"/>
    </location>
</feature>
<comment type="caution">
    <text evidence="5">The sequence shown here is derived from an EMBL/GenBank/DDBJ whole genome shotgun (WGS) entry which is preliminary data.</text>
</comment>
<dbReference type="InterPro" id="IPR050281">
    <property type="entry name" value="Flavin_monoamine_oxidase"/>
</dbReference>
<dbReference type="PANTHER" id="PTHR10742">
    <property type="entry name" value="FLAVIN MONOAMINE OXIDASE"/>
    <property type="match status" value="1"/>
</dbReference>
<name>K0RXN4_THAOC</name>
<feature type="region of interest" description="Disordered" evidence="3">
    <location>
        <begin position="526"/>
        <end position="564"/>
    </location>
</feature>
<feature type="compositionally biased region" description="Basic and acidic residues" evidence="3">
    <location>
        <begin position="44"/>
        <end position="59"/>
    </location>
</feature>
<proteinExistence type="inferred from homology"/>
<evidence type="ECO:0000313" key="6">
    <source>
        <dbReference type="Proteomes" id="UP000266841"/>
    </source>
</evidence>
<organism evidence="5 6">
    <name type="scientific">Thalassiosira oceanica</name>
    <name type="common">Marine diatom</name>
    <dbReference type="NCBI Taxonomy" id="159749"/>
    <lineage>
        <taxon>Eukaryota</taxon>
        <taxon>Sar</taxon>
        <taxon>Stramenopiles</taxon>
        <taxon>Ochrophyta</taxon>
        <taxon>Bacillariophyta</taxon>
        <taxon>Coscinodiscophyceae</taxon>
        <taxon>Thalassiosirophycidae</taxon>
        <taxon>Thalassiosirales</taxon>
        <taxon>Thalassiosiraceae</taxon>
        <taxon>Thalassiosira</taxon>
    </lineage>
</organism>
<dbReference type="PANTHER" id="PTHR10742:SF386">
    <property type="entry name" value="LYSINE-SPECIFIC HISTONE DEMETHYLASE 1A"/>
    <property type="match status" value="1"/>
</dbReference>
<dbReference type="Pfam" id="PF01593">
    <property type="entry name" value="Amino_oxidase"/>
    <property type="match status" value="1"/>
</dbReference>
<dbReference type="AlphaFoldDB" id="K0RXN4"/>
<evidence type="ECO:0000256" key="1">
    <source>
        <dbReference type="ARBA" id="ARBA00005995"/>
    </source>
</evidence>
<keyword evidence="6" id="KW-1185">Reference proteome</keyword>
<protein>
    <recommendedName>
        <fullName evidence="4">Amine oxidase domain-containing protein</fullName>
    </recommendedName>
</protein>
<feature type="region of interest" description="Disordered" evidence="3">
    <location>
        <begin position="869"/>
        <end position="889"/>
    </location>
</feature>
<feature type="compositionally biased region" description="Basic and acidic residues" evidence="3">
    <location>
        <begin position="543"/>
        <end position="564"/>
    </location>
</feature>
<feature type="region of interest" description="Disordered" evidence="3">
    <location>
        <begin position="970"/>
        <end position="989"/>
    </location>
</feature>
<feature type="compositionally biased region" description="Basic residues" evidence="3">
    <location>
        <begin position="526"/>
        <end position="542"/>
    </location>
</feature>
<dbReference type="SUPFAM" id="SSF54373">
    <property type="entry name" value="FAD-linked reductases, C-terminal domain"/>
    <property type="match status" value="1"/>
</dbReference>
<dbReference type="Proteomes" id="UP000266841">
    <property type="component" value="Unassembled WGS sequence"/>
</dbReference>
<reference evidence="5 6" key="1">
    <citation type="journal article" date="2012" name="Genome Biol.">
        <title>Genome and low-iron response of an oceanic diatom adapted to chronic iron limitation.</title>
        <authorList>
            <person name="Lommer M."/>
            <person name="Specht M."/>
            <person name="Roy A.S."/>
            <person name="Kraemer L."/>
            <person name="Andreson R."/>
            <person name="Gutowska M.A."/>
            <person name="Wolf J."/>
            <person name="Bergner S.V."/>
            <person name="Schilhabel M.B."/>
            <person name="Klostermeier U.C."/>
            <person name="Beiko R.G."/>
            <person name="Rosenstiel P."/>
            <person name="Hippler M."/>
            <person name="Laroche J."/>
        </authorList>
    </citation>
    <scope>NUCLEOTIDE SEQUENCE [LARGE SCALE GENOMIC DNA]</scope>
    <source>
        <strain evidence="5 6">CCMP1005</strain>
    </source>
</reference>
<sequence>MKPGKGEDARARDSSRRTSARHRASAQVSSSGGGGCYPSRKSKRLLDKGVVDTNNDAKRTRTVPKRAARRDPTTNADKKNATRSRFSSKGKPAAAAISSRRTTLSREEPTVVSSAPRQPRTIVIGGGISGLAAARELSERRHDVLVLEARKRLGGRIRTIGLMCDEEWSNSDNTDEGGSDLFKVKKWSPVDVGGAFIHGTGVSTSTAPTFHVGSHDFGTSNTGRFSRKRRSSEQLDDSKPSRTSKRRTRGSKRPPSRTEKTDANHSSAKAPRAVEGGTLNPLYVLAKQKLRLKLHAAEGAYTCLVDHRGKLISDEVDQQVSEEFNDVLDLATKCCEDGEYAWKRKSDGRSPRNVVDNAAHPIGIRDDARIDPSTRFGEIFEECRRHLKESRESGGGKLADGDEDVRENLFKWHVANLEMSSGAEMSNLGQKWNDDEPFGYGGDHSYLEGGMISLVESLAEGFLTRGIDSKSVGGDIASSFMGDQGGDVNVSGPRRGIIQCGIEVTGVKICERSEVECIRKQKRKKIPSTHAVRRSSRANRGRRATEVGESIRPKDQPVSDSRLDGEVGKSCYGHDEHTLVQVKTKCGHTFEADAVVVTLPLAVLSSAKGSQGHVSFDPPLPEAKRNAIKRLGVGSYNKCVMSFANAFWDNLPRHLASTSSSSDSWKDEETDRFDFIGHASSEHGKDILFFCVRDRPILVAIFGGSAHSKQVENMHDDEVVGECMRVLKKITSKAMEERDGSVRTRRTGLSVPDWPIDYFVSRWGLDPYAKGAFSFVPPGVSPFEEFSAMAEPVYDYRPDWDTNGGRPRRPLILFAGEATTPYHPSTMHGAFETGIREAYRLDLALEPLLCGNIRFDAAALCQPTFVSRRTPATSKDGDRRSSSKSSHQDAWHFDHDASILRGVESFGGSSSKALSLMKEKILNSKDKHSISQLRTRYKNLVRMISSPEQPTTNSDSAKWKIRKEGSWLAEQKIQGSSSEQDNARRSTRTISKKKDDVFSFY</sequence>
<dbReference type="OrthoDB" id="5046242at2759"/>
<dbReference type="InterPro" id="IPR002937">
    <property type="entry name" value="Amino_oxidase"/>
</dbReference>
<evidence type="ECO:0000259" key="4">
    <source>
        <dbReference type="Pfam" id="PF01593"/>
    </source>
</evidence>
<dbReference type="Gene3D" id="3.50.50.60">
    <property type="entry name" value="FAD/NAD(P)-binding domain"/>
    <property type="match status" value="2"/>
</dbReference>
<evidence type="ECO:0000313" key="5">
    <source>
        <dbReference type="EMBL" id="EJK51497.1"/>
    </source>
</evidence>
<dbReference type="GO" id="GO:0016491">
    <property type="term" value="F:oxidoreductase activity"/>
    <property type="evidence" value="ECO:0007669"/>
    <property type="project" value="UniProtKB-KW"/>
</dbReference>
<evidence type="ECO:0000256" key="2">
    <source>
        <dbReference type="ARBA" id="ARBA00023002"/>
    </source>
</evidence>
<accession>K0RXN4</accession>
<dbReference type="SUPFAM" id="SSF51905">
    <property type="entry name" value="FAD/NAD(P)-binding domain"/>
    <property type="match status" value="2"/>
</dbReference>
<feature type="compositionally biased region" description="Basic and acidic residues" evidence="3">
    <location>
        <begin position="875"/>
        <end position="889"/>
    </location>
</feature>
<dbReference type="EMBL" id="AGNL01041535">
    <property type="protein sequence ID" value="EJK51497.1"/>
    <property type="molecule type" value="Genomic_DNA"/>
</dbReference>